<comment type="caution">
    <text evidence="14">The sequence shown here is derived from an EMBL/GenBank/DDBJ whole genome shotgun (WGS) entry which is preliminary data.</text>
</comment>
<proteinExistence type="predicted"/>
<evidence type="ECO:0000256" key="7">
    <source>
        <dbReference type="ARBA" id="ARBA00022801"/>
    </source>
</evidence>
<feature type="domain" description="Peptidase M48" evidence="13">
    <location>
        <begin position="85"/>
        <end position="308"/>
    </location>
</feature>
<dbReference type="GO" id="GO:0004222">
    <property type="term" value="F:metalloendopeptidase activity"/>
    <property type="evidence" value="ECO:0007669"/>
    <property type="project" value="InterPro"/>
</dbReference>
<dbReference type="InterPro" id="IPR001915">
    <property type="entry name" value="Peptidase_M48"/>
</dbReference>
<dbReference type="AlphaFoldDB" id="A0A917T4C6"/>
<evidence type="ECO:0000256" key="11">
    <source>
        <dbReference type="ARBA" id="ARBA00023136"/>
    </source>
</evidence>
<reference evidence="14" key="2">
    <citation type="submission" date="2020-09" db="EMBL/GenBank/DDBJ databases">
        <authorList>
            <person name="Sun Q."/>
            <person name="Ohkuma M."/>
        </authorList>
    </citation>
    <scope>NUCLEOTIDE SEQUENCE</scope>
    <source>
        <strain evidence="14">JCM 19831</strain>
    </source>
</reference>
<dbReference type="PANTHER" id="PTHR43221">
    <property type="entry name" value="PROTEASE HTPX"/>
    <property type="match status" value="1"/>
</dbReference>
<feature type="transmembrane region" description="Helical" evidence="12">
    <location>
        <begin position="33"/>
        <end position="59"/>
    </location>
</feature>
<evidence type="ECO:0000256" key="5">
    <source>
        <dbReference type="ARBA" id="ARBA00022692"/>
    </source>
</evidence>
<sequence length="607" mass="65633">MIVAIRAFVSIVMLAGFYVLAFVQLVVGMALSFWLATVGGSGLGAQIGIAVFLATVWAVGYGTYKAVRADDGPPPGVELEEDDAPRLWATVRELAEAAGTRPPDQIHLVPEVNAAVVERSRLMGLLGGRRYLFVGMPLLQTLNIAQLRAVLAHELGHYSEEHTRFAGISYRGRLALVRTVGHISDGNVAGWVFRGYTELYVAVQNSVSRRQELEADRTAVRVAGRHAAASALKEVEILGTAYEFYVSEYLAPGIAAGCVPEDVFGSFAEMLRVRAEELSALRHAQPAAVRAGRHDTHPPLAERLAAIAAAPDPVVDADTGPATALVPGARAAGRELQAALVPGEGLVELPWDEFRTAVANADLQTRTDAWLRLFGREVGKPVPHVDAVLTLIDDGWVLGDLVPPDGTMRDPIAGPLETMFKLAAVRSGAGRWRHSWVGPSVLLDRAGAELDLAGIADAATVAEARQRLAALGIDPRAARHVQQVVNAKQAEIYAGISQVKVDGKRSDLLVLSHGLLVVPGVRWYKARSAWFRVNRWIKESTAREVAALPGTRFIAYEEIIRGTRTSSMRFRWELELHDGTTVRVRSILDSTEHGPAHALFARAVTQQ</sequence>
<dbReference type="GO" id="GO:0046872">
    <property type="term" value="F:metal ion binding"/>
    <property type="evidence" value="ECO:0007669"/>
    <property type="project" value="UniProtKB-KW"/>
</dbReference>
<keyword evidence="9 12" id="KW-1133">Transmembrane helix</keyword>
<dbReference type="GO" id="GO:0005886">
    <property type="term" value="C:plasma membrane"/>
    <property type="evidence" value="ECO:0007669"/>
    <property type="project" value="UniProtKB-SubCell"/>
</dbReference>
<evidence type="ECO:0000256" key="12">
    <source>
        <dbReference type="SAM" id="Phobius"/>
    </source>
</evidence>
<evidence type="ECO:0000256" key="4">
    <source>
        <dbReference type="ARBA" id="ARBA00022670"/>
    </source>
</evidence>
<evidence type="ECO:0000256" key="1">
    <source>
        <dbReference type="ARBA" id="ARBA00001947"/>
    </source>
</evidence>
<keyword evidence="3" id="KW-1003">Cell membrane</keyword>
<dbReference type="InterPro" id="IPR050083">
    <property type="entry name" value="HtpX_protease"/>
</dbReference>
<keyword evidence="8" id="KW-0862">Zinc</keyword>
<evidence type="ECO:0000313" key="15">
    <source>
        <dbReference type="Proteomes" id="UP000642070"/>
    </source>
</evidence>
<protein>
    <submittedName>
        <fullName evidence="14">Zn-dependent protease</fullName>
    </submittedName>
</protein>
<feature type="transmembrane region" description="Helical" evidence="12">
    <location>
        <begin position="7"/>
        <end position="27"/>
    </location>
</feature>
<keyword evidence="5 12" id="KW-0812">Transmembrane</keyword>
<keyword evidence="15" id="KW-1185">Reference proteome</keyword>
<dbReference type="EMBL" id="BMPI01000003">
    <property type="protein sequence ID" value="GGM08731.1"/>
    <property type="molecule type" value="Genomic_DNA"/>
</dbReference>
<organism evidence="14 15">
    <name type="scientific">Dactylosporangium sucinum</name>
    <dbReference type="NCBI Taxonomy" id="1424081"/>
    <lineage>
        <taxon>Bacteria</taxon>
        <taxon>Bacillati</taxon>
        <taxon>Actinomycetota</taxon>
        <taxon>Actinomycetes</taxon>
        <taxon>Micromonosporales</taxon>
        <taxon>Micromonosporaceae</taxon>
        <taxon>Dactylosporangium</taxon>
    </lineage>
</organism>
<evidence type="ECO:0000256" key="6">
    <source>
        <dbReference type="ARBA" id="ARBA00022723"/>
    </source>
</evidence>
<evidence type="ECO:0000313" key="14">
    <source>
        <dbReference type="EMBL" id="GGM08731.1"/>
    </source>
</evidence>
<evidence type="ECO:0000256" key="3">
    <source>
        <dbReference type="ARBA" id="ARBA00022475"/>
    </source>
</evidence>
<dbReference type="CDD" id="cd07328">
    <property type="entry name" value="M48_Ste24p_like"/>
    <property type="match status" value="1"/>
</dbReference>
<keyword evidence="7" id="KW-0378">Hydrolase</keyword>
<evidence type="ECO:0000256" key="2">
    <source>
        <dbReference type="ARBA" id="ARBA00004651"/>
    </source>
</evidence>
<dbReference type="Pfam" id="PF01435">
    <property type="entry name" value="Peptidase_M48"/>
    <property type="match status" value="1"/>
</dbReference>
<name>A0A917T4C6_9ACTN</name>
<dbReference type="PANTHER" id="PTHR43221:SF1">
    <property type="entry name" value="PROTEASE HTPX"/>
    <property type="match status" value="1"/>
</dbReference>
<dbReference type="GO" id="GO:0006508">
    <property type="term" value="P:proteolysis"/>
    <property type="evidence" value="ECO:0007669"/>
    <property type="project" value="UniProtKB-KW"/>
</dbReference>
<evidence type="ECO:0000256" key="10">
    <source>
        <dbReference type="ARBA" id="ARBA00023049"/>
    </source>
</evidence>
<dbReference type="Gene3D" id="3.30.2010.10">
    <property type="entry name" value="Metalloproteases ('zincins'), catalytic domain"/>
    <property type="match status" value="1"/>
</dbReference>
<evidence type="ECO:0000259" key="13">
    <source>
        <dbReference type="Pfam" id="PF01435"/>
    </source>
</evidence>
<keyword evidence="11 12" id="KW-0472">Membrane</keyword>
<keyword evidence="6" id="KW-0479">Metal-binding</keyword>
<accession>A0A917T4C6</accession>
<keyword evidence="4 14" id="KW-0645">Protease</keyword>
<comment type="subcellular location">
    <subcellularLocation>
        <location evidence="2">Cell membrane</location>
        <topology evidence="2">Multi-pass membrane protein</topology>
    </subcellularLocation>
</comment>
<reference evidence="14" key="1">
    <citation type="journal article" date="2014" name="Int. J. Syst. Evol. Microbiol.">
        <title>Complete genome sequence of Corynebacterium casei LMG S-19264T (=DSM 44701T), isolated from a smear-ripened cheese.</title>
        <authorList>
            <consortium name="US DOE Joint Genome Institute (JGI-PGF)"/>
            <person name="Walter F."/>
            <person name="Albersmeier A."/>
            <person name="Kalinowski J."/>
            <person name="Ruckert C."/>
        </authorList>
    </citation>
    <scope>NUCLEOTIDE SEQUENCE</scope>
    <source>
        <strain evidence="14">JCM 19831</strain>
    </source>
</reference>
<evidence type="ECO:0000256" key="9">
    <source>
        <dbReference type="ARBA" id="ARBA00022989"/>
    </source>
</evidence>
<keyword evidence="10" id="KW-0482">Metalloprotease</keyword>
<evidence type="ECO:0000256" key="8">
    <source>
        <dbReference type="ARBA" id="ARBA00022833"/>
    </source>
</evidence>
<dbReference type="Proteomes" id="UP000642070">
    <property type="component" value="Unassembled WGS sequence"/>
</dbReference>
<gene>
    <name evidence="14" type="ORF">GCM10007977_007280</name>
</gene>
<comment type="cofactor">
    <cofactor evidence="1">
        <name>Zn(2+)</name>
        <dbReference type="ChEBI" id="CHEBI:29105"/>
    </cofactor>
</comment>